<name>A0ABT9YKY5_9BACI</name>
<dbReference type="Proteomes" id="UP001225034">
    <property type="component" value="Unassembled WGS sequence"/>
</dbReference>
<reference evidence="2 3" key="1">
    <citation type="submission" date="2023-07" db="EMBL/GenBank/DDBJ databases">
        <title>Genomic Encyclopedia of Type Strains, Phase IV (KMG-IV): sequencing the most valuable type-strain genomes for metagenomic binning, comparative biology and taxonomic classification.</title>
        <authorList>
            <person name="Goeker M."/>
        </authorList>
    </citation>
    <scope>NUCLEOTIDE SEQUENCE [LARGE SCALE GENOMIC DNA]</scope>
    <source>
        <strain evidence="2 3">DSM 19154</strain>
    </source>
</reference>
<feature type="domain" description="Spore protein YkvP/CgeB glycosyl transferase-like" evidence="1">
    <location>
        <begin position="206"/>
        <end position="320"/>
    </location>
</feature>
<protein>
    <submittedName>
        <fullName evidence="2">Glycosyltransferase involved in cell wall biosynthesis</fullName>
    </submittedName>
</protein>
<proteinExistence type="predicted"/>
<keyword evidence="3" id="KW-1185">Reference proteome</keyword>
<dbReference type="InterPro" id="IPR055259">
    <property type="entry name" value="YkvP/CgeB_Glyco_trans-like"/>
</dbReference>
<dbReference type="RefSeq" id="WP_306983503.1">
    <property type="nucleotide sequence ID" value="NZ_JAUSUA010000004.1"/>
</dbReference>
<dbReference type="EMBL" id="JAUSUA010000004">
    <property type="protein sequence ID" value="MDQ0207867.1"/>
    <property type="molecule type" value="Genomic_DNA"/>
</dbReference>
<gene>
    <name evidence="2" type="ORF">J2S05_002676</name>
</gene>
<comment type="caution">
    <text evidence="2">The sequence shown here is derived from an EMBL/GenBank/DDBJ whole genome shotgun (WGS) entry which is preliminary data.</text>
</comment>
<organism evidence="2 3">
    <name type="scientific">Alkalicoccobacillus murimartini</name>
    <dbReference type="NCBI Taxonomy" id="171685"/>
    <lineage>
        <taxon>Bacteria</taxon>
        <taxon>Bacillati</taxon>
        <taxon>Bacillota</taxon>
        <taxon>Bacilli</taxon>
        <taxon>Bacillales</taxon>
        <taxon>Bacillaceae</taxon>
        <taxon>Alkalicoccobacillus</taxon>
    </lineage>
</organism>
<dbReference type="SUPFAM" id="SSF53756">
    <property type="entry name" value="UDP-Glycosyltransferase/glycogen phosphorylase"/>
    <property type="match status" value="1"/>
</dbReference>
<evidence type="ECO:0000313" key="3">
    <source>
        <dbReference type="Proteomes" id="UP001225034"/>
    </source>
</evidence>
<evidence type="ECO:0000259" key="1">
    <source>
        <dbReference type="Pfam" id="PF13524"/>
    </source>
</evidence>
<sequence length="329" mass="38220">MKIFQGITEIAGQMGIMAGEFKRQGHEVLSYNTFQSYLGYEDHLEYVERKEIGNRTDAIFKENDLFHFHYAQTTKEDFSDLAQLKGSGKKAVMHHWGNDVRFHEQAKEKNPFAYTGDSPSNAYMDWRLKHITTVIEDAIVQDYEVYEYVKDYYKRVHVVPIAVDLKKIQKVETKPKNIPLLVHAPTNPYFKGTVHVERAIKQLKETHLFRYKRIERMNHDEAVELYKEADIILDQVLCGSYGLLSVEAMSLGKPVVTYIRDDLLPKFPEKPPIVIANPGTIYEQIKWLIESPEKWGEIGQKGRKYVETYHDSKVVSEQILSIYDSLPTL</sequence>
<evidence type="ECO:0000313" key="2">
    <source>
        <dbReference type="EMBL" id="MDQ0207867.1"/>
    </source>
</evidence>
<dbReference type="Gene3D" id="3.40.50.2000">
    <property type="entry name" value="Glycogen Phosphorylase B"/>
    <property type="match status" value="1"/>
</dbReference>
<dbReference type="Pfam" id="PF13524">
    <property type="entry name" value="Glyco_trans_1_2"/>
    <property type="match status" value="1"/>
</dbReference>
<accession>A0ABT9YKY5</accession>